<proteinExistence type="inferred from homology"/>
<comment type="similarity">
    <text evidence="1">Belongs to the peptidase C40 family.</text>
</comment>
<feature type="domain" description="NlpC/P60" evidence="5">
    <location>
        <begin position="52"/>
        <end position="181"/>
    </location>
</feature>
<dbReference type="GO" id="GO:0006508">
    <property type="term" value="P:proteolysis"/>
    <property type="evidence" value="ECO:0007669"/>
    <property type="project" value="UniProtKB-KW"/>
</dbReference>
<dbReference type="SUPFAM" id="SSF54001">
    <property type="entry name" value="Cysteine proteinases"/>
    <property type="match status" value="1"/>
</dbReference>
<keyword evidence="3" id="KW-0378">Hydrolase</keyword>
<dbReference type="Pfam" id="PF00877">
    <property type="entry name" value="NLPC_P60"/>
    <property type="match status" value="1"/>
</dbReference>
<evidence type="ECO:0000256" key="1">
    <source>
        <dbReference type="ARBA" id="ARBA00007074"/>
    </source>
</evidence>
<evidence type="ECO:0000313" key="6">
    <source>
        <dbReference type="EMBL" id="TXC85084.1"/>
    </source>
</evidence>
<accession>A0A5C6VKD1</accession>
<evidence type="ECO:0000256" key="2">
    <source>
        <dbReference type="ARBA" id="ARBA00022670"/>
    </source>
</evidence>
<evidence type="ECO:0000313" key="7">
    <source>
        <dbReference type="Proteomes" id="UP000321168"/>
    </source>
</evidence>
<dbReference type="EMBL" id="VORB01000001">
    <property type="protein sequence ID" value="TXC85084.1"/>
    <property type="molecule type" value="Genomic_DNA"/>
</dbReference>
<evidence type="ECO:0000256" key="3">
    <source>
        <dbReference type="ARBA" id="ARBA00022801"/>
    </source>
</evidence>
<gene>
    <name evidence="6" type="ORF">FRX97_00230</name>
</gene>
<evidence type="ECO:0000259" key="5">
    <source>
        <dbReference type="PROSITE" id="PS51935"/>
    </source>
</evidence>
<reference evidence="6 7" key="1">
    <citation type="submission" date="2019-08" db="EMBL/GenBank/DDBJ databases">
        <title>Genome of Luteibaculum oceani JCM 18817.</title>
        <authorList>
            <person name="Bowman J.P."/>
        </authorList>
    </citation>
    <scope>NUCLEOTIDE SEQUENCE [LARGE SCALE GENOMIC DNA]</scope>
    <source>
        <strain evidence="6 7">JCM 18817</strain>
    </source>
</reference>
<name>A0A5C6VKD1_9FLAO</name>
<dbReference type="OrthoDB" id="9807055at2"/>
<keyword evidence="2" id="KW-0645">Protease</keyword>
<dbReference type="Gene3D" id="3.90.1720.10">
    <property type="entry name" value="endopeptidase domain like (from Nostoc punctiforme)"/>
    <property type="match status" value="1"/>
</dbReference>
<dbReference type="PANTHER" id="PTHR47053">
    <property type="entry name" value="MUREIN DD-ENDOPEPTIDASE MEPH-RELATED"/>
    <property type="match status" value="1"/>
</dbReference>
<keyword evidence="7" id="KW-1185">Reference proteome</keyword>
<sequence length="182" mass="20621">MTTDKKIIRGIFLKRLSLLCLAIFLVLISQKMIGQEGYELSLEEAIDQHPRQILTKYLLDTSNTFIGVPYRYGADGPNHFDCSGFVRYVFQSISLDLPRSSGMIANTGKSISREKISVGDLIIFAGRNKTTKTPGHVGIVSEIRKNQIIFIHASTSSGVRTDSLYGHPYFEDRILDFRTWEW</sequence>
<evidence type="ECO:0000256" key="4">
    <source>
        <dbReference type="ARBA" id="ARBA00022807"/>
    </source>
</evidence>
<dbReference type="PROSITE" id="PS51935">
    <property type="entry name" value="NLPC_P60"/>
    <property type="match status" value="1"/>
</dbReference>
<protein>
    <submittedName>
        <fullName evidence="6">NlpC/P60 family protein</fullName>
    </submittedName>
</protein>
<keyword evidence="4" id="KW-0788">Thiol protease</keyword>
<dbReference type="GO" id="GO:0008234">
    <property type="term" value="F:cysteine-type peptidase activity"/>
    <property type="evidence" value="ECO:0007669"/>
    <property type="project" value="UniProtKB-KW"/>
</dbReference>
<organism evidence="6 7">
    <name type="scientific">Luteibaculum oceani</name>
    <dbReference type="NCBI Taxonomy" id="1294296"/>
    <lineage>
        <taxon>Bacteria</taxon>
        <taxon>Pseudomonadati</taxon>
        <taxon>Bacteroidota</taxon>
        <taxon>Flavobacteriia</taxon>
        <taxon>Flavobacteriales</taxon>
        <taxon>Luteibaculaceae</taxon>
        <taxon>Luteibaculum</taxon>
    </lineage>
</organism>
<comment type="caution">
    <text evidence="6">The sequence shown here is derived from an EMBL/GenBank/DDBJ whole genome shotgun (WGS) entry which is preliminary data.</text>
</comment>
<dbReference type="InterPro" id="IPR038765">
    <property type="entry name" value="Papain-like_cys_pep_sf"/>
</dbReference>
<dbReference type="InterPro" id="IPR000064">
    <property type="entry name" value="NLP_P60_dom"/>
</dbReference>
<dbReference type="PANTHER" id="PTHR47053:SF1">
    <property type="entry name" value="MUREIN DD-ENDOPEPTIDASE MEPH-RELATED"/>
    <property type="match status" value="1"/>
</dbReference>
<dbReference type="RefSeq" id="WP_147012172.1">
    <property type="nucleotide sequence ID" value="NZ_VORB01000001.1"/>
</dbReference>
<dbReference type="Proteomes" id="UP000321168">
    <property type="component" value="Unassembled WGS sequence"/>
</dbReference>
<dbReference type="InterPro" id="IPR051202">
    <property type="entry name" value="Peptidase_C40"/>
</dbReference>
<dbReference type="AlphaFoldDB" id="A0A5C6VKD1"/>